<sequence length="143" mass="15625">MGKGLTHTFQLSESTKGNHFKPGQPRPARHMASWANKDPLATWLSGMSKTCSPYGELVRPGPAHHMARLSVQGPARHMASWANQDPLAIWRADIYNPTHHMANRDCTLSISCTLISSLSLAPSSLGYIVSCFISIGVTVETLR</sequence>
<dbReference type="EMBL" id="JADBGQ010000009">
    <property type="protein sequence ID" value="KAG5377680.1"/>
    <property type="molecule type" value="Genomic_DNA"/>
</dbReference>
<protein>
    <recommendedName>
        <fullName evidence="4">Neprosin domain-containing protein</fullName>
    </recommendedName>
</protein>
<organism evidence="2 3">
    <name type="scientific">Brassica rapa subsp. trilocularis</name>
    <dbReference type="NCBI Taxonomy" id="1813537"/>
    <lineage>
        <taxon>Eukaryota</taxon>
        <taxon>Viridiplantae</taxon>
        <taxon>Streptophyta</taxon>
        <taxon>Embryophyta</taxon>
        <taxon>Tracheophyta</taxon>
        <taxon>Spermatophyta</taxon>
        <taxon>Magnoliopsida</taxon>
        <taxon>eudicotyledons</taxon>
        <taxon>Gunneridae</taxon>
        <taxon>Pentapetalae</taxon>
        <taxon>rosids</taxon>
        <taxon>malvids</taxon>
        <taxon>Brassicales</taxon>
        <taxon>Brassicaceae</taxon>
        <taxon>Brassiceae</taxon>
        <taxon>Brassica</taxon>
    </lineage>
</organism>
<dbReference type="Proteomes" id="UP000823674">
    <property type="component" value="Chromosome A07"/>
</dbReference>
<evidence type="ECO:0000313" key="2">
    <source>
        <dbReference type="EMBL" id="KAG5377680.1"/>
    </source>
</evidence>
<proteinExistence type="predicted"/>
<name>A0ABQ7KW51_BRACM</name>
<gene>
    <name evidence="2" type="primary">A07p007520.1_BraROA</name>
    <name evidence="2" type="ORF">IGI04_025522</name>
</gene>
<accession>A0ABQ7KW51</accession>
<keyword evidence="3" id="KW-1185">Reference proteome</keyword>
<reference evidence="2 3" key="1">
    <citation type="submission" date="2021-03" db="EMBL/GenBank/DDBJ databases">
        <authorList>
            <person name="King G.J."/>
            <person name="Bancroft I."/>
            <person name="Baten A."/>
            <person name="Bloomfield J."/>
            <person name="Borpatragohain P."/>
            <person name="He Z."/>
            <person name="Irish N."/>
            <person name="Irwin J."/>
            <person name="Liu K."/>
            <person name="Mauleon R.P."/>
            <person name="Moore J."/>
            <person name="Morris R."/>
            <person name="Ostergaard L."/>
            <person name="Wang B."/>
            <person name="Wells R."/>
        </authorList>
    </citation>
    <scope>NUCLEOTIDE SEQUENCE [LARGE SCALE GENOMIC DNA]</scope>
    <source>
        <strain evidence="2">R-o-18</strain>
        <tissue evidence="2">Leaf</tissue>
    </source>
</reference>
<feature type="region of interest" description="Disordered" evidence="1">
    <location>
        <begin position="1"/>
        <end position="29"/>
    </location>
</feature>
<evidence type="ECO:0008006" key="4">
    <source>
        <dbReference type="Google" id="ProtNLM"/>
    </source>
</evidence>
<evidence type="ECO:0000313" key="3">
    <source>
        <dbReference type="Proteomes" id="UP000823674"/>
    </source>
</evidence>
<comment type="caution">
    <text evidence="2">The sequence shown here is derived from an EMBL/GenBank/DDBJ whole genome shotgun (WGS) entry which is preliminary data.</text>
</comment>
<feature type="compositionally biased region" description="Polar residues" evidence="1">
    <location>
        <begin position="7"/>
        <end position="17"/>
    </location>
</feature>
<evidence type="ECO:0000256" key="1">
    <source>
        <dbReference type="SAM" id="MobiDB-lite"/>
    </source>
</evidence>